<dbReference type="InterPro" id="IPR037185">
    <property type="entry name" value="EmrE-like"/>
</dbReference>
<feature type="transmembrane region" description="Helical" evidence="3">
    <location>
        <begin position="123"/>
        <end position="142"/>
    </location>
</feature>
<comment type="similarity">
    <text evidence="2">Belongs to the EamA transporter family.</text>
</comment>
<feature type="domain" description="EamA" evidence="4">
    <location>
        <begin position="152"/>
        <end position="286"/>
    </location>
</feature>
<keyword evidence="3" id="KW-0812">Transmembrane</keyword>
<feature type="transmembrane region" description="Helical" evidence="3">
    <location>
        <begin position="182"/>
        <end position="201"/>
    </location>
</feature>
<dbReference type="EMBL" id="VJMZ01000001">
    <property type="protein sequence ID" value="TRM11358.1"/>
    <property type="molecule type" value="Genomic_DNA"/>
</dbReference>
<feature type="domain" description="EamA" evidence="4">
    <location>
        <begin position="9"/>
        <end position="140"/>
    </location>
</feature>
<dbReference type="RefSeq" id="WP_142790502.1">
    <property type="nucleotide sequence ID" value="NZ_VJMZ01000001.1"/>
</dbReference>
<feature type="transmembrane region" description="Helical" evidence="3">
    <location>
        <begin position="38"/>
        <end position="57"/>
    </location>
</feature>
<feature type="transmembrane region" description="Helical" evidence="3">
    <location>
        <begin position="213"/>
        <end position="232"/>
    </location>
</feature>
<feature type="transmembrane region" description="Helical" evidence="3">
    <location>
        <begin position="269"/>
        <end position="290"/>
    </location>
</feature>
<feature type="transmembrane region" description="Helical" evidence="3">
    <location>
        <begin position="244"/>
        <end position="263"/>
    </location>
</feature>
<feature type="transmembrane region" description="Helical" evidence="3">
    <location>
        <begin position="69"/>
        <end position="87"/>
    </location>
</feature>
<evidence type="ECO:0000256" key="3">
    <source>
        <dbReference type="SAM" id="Phobius"/>
    </source>
</evidence>
<keyword evidence="6" id="KW-1185">Reference proteome</keyword>
<name>A0A549YHN0_9BACI</name>
<evidence type="ECO:0000313" key="5">
    <source>
        <dbReference type="EMBL" id="TRM11358.1"/>
    </source>
</evidence>
<gene>
    <name evidence="5" type="ORF">FH966_06340</name>
</gene>
<proteinExistence type="inferred from homology"/>
<keyword evidence="3" id="KW-0472">Membrane</keyword>
<comment type="subcellular location">
    <subcellularLocation>
        <location evidence="1">Endomembrane system</location>
        <topology evidence="1">Multi-pass membrane protein</topology>
    </subcellularLocation>
</comment>
<feature type="transmembrane region" description="Helical" evidence="3">
    <location>
        <begin position="7"/>
        <end position="26"/>
    </location>
</feature>
<keyword evidence="3" id="KW-1133">Transmembrane helix</keyword>
<evidence type="ECO:0000259" key="4">
    <source>
        <dbReference type="Pfam" id="PF00892"/>
    </source>
</evidence>
<dbReference type="SUPFAM" id="SSF103481">
    <property type="entry name" value="Multidrug resistance efflux transporter EmrE"/>
    <property type="match status" value="2"/>
</dbReference>
<dbReference type="Proteomes" id="UP000319280">
    <property type="component" value="Unassembled WGS sequence"/>
</dbReference>
<organism evidence="5 6">
    <name type="scientific">Lentibacillus cibarius</name>
    <dbReference type="NCBI Taxonomy" id="2583219"/>
    <lineage>
        <taxon>Bacteria</taxon>
        <taxon>Bacillati</taxon>
        <taxon>Bacillota</taxon>
        <taxon>Bacilli</taxon>
        <taxon>Bacillales</taxon>
        <taxon>Bacillaceae</taxon>
        <taxon>Lentibacillus</taxon>
    </lineage>
</organism>
<feature type="transmembrane region" description="Helical" evidence="3">
    <location>
        <begin position="93"/>
        <end position="116"/>
    </location>
</feature>
<dbReference type="AlphaFoldDB" id="A0A549YHN0"/>
<evidence type="ECO:0000256" key="2">
    <source>
        <dbReference type="ARBA" id="ARBA00007362"/>
    </source>
</evidence>
<dbReference type="InterPro" id="IPR000620">
    <property type="entry name" value="EamA_dom"/>
</dbReference>
<dbReference type="PANTHER" id="PTHR22911">
    <property type="entry name" value="ACYL-MALONYL CONDENSING ENZYME-RELATED"/>
    <property type="match status" value="1"/>
</dbReference>
<dbReference type="Pfam" id="PF00892">
    <property type="entry name" value="EamA"/>
    <property type="match status" value="2"/>
</dbReference>
<accession>A0A549YHN0</accession>
<reference evidence="5 6" key="1">
    <citation type="submission" date="2019-07" db="EMBL/GenBank/DDBJ databases">
        <title>Genomic analysis of Lentibacillus sp. NKC851-2.</title>
        <authorList>
            <person name="Oh Y.J."/>
        </authorList>
    </citation>
    <scope>NUCLEOTIDE SEQUENCE [LARGE SCALE GENOMIC DNA]</scope>
    <source>
        <strain evidence="5 6">NKC851-2</strain>
    </source>
</reference>
<comment type="caution">
    <text evidence="5">The sequence shown here is derived from an EMBL/GenBank/DDBJ whole genome shotgun (WGS) entry which is preliminary data.</text>
</comment>
<dbReference type="PANTHER" id="PTHR22911:SF76">
    <property type="entry name" value="EAMA DOMAIN-CONTAINING PROTEIN"/>
    <property type="match status" value="1"/>
</dbReference>
<sequence>MRIPPFNPYIAVVTGVIAVSTSAILVKLANQAPAAIIANYRLLLAVILMTPVVLLKYRHEFKYIQGKDWLLSVMAGIFLAFHFIVWFESLDYTSVASSVVLVTLQPIFAFLGTYLFFKERFSYGAIISMIIALLGSVIISWGDFQISGVALFGDMLALLGAVLVTGYLLVGQQVRKRLSLMTYTFVVYGISSVTLIVYNLIGQNPFFGYPADHWLVFLGLAIFPTFFGHTLFNWALKWLSTATISMGVVFEPVGASILAYFILGETVTSSQWLGGTIVLVGLFLFIMSTTKKRKVTLSRKHSNTERSYMD</sequence>
<protein>
    <submittedName>
        <fullName evidence="5">DMT family transporter</fullName>
    </submittedName>
</protein>
<dbReference type="GO" id="GO:0016020">
    <property type="term" value="C:membrane"/>
    <property type="evidence" value="ECO:0007669"/>
    <property type="project" value="InterPro"/>
</dbReference>
<evidence type="ECO:0000313" key="6">
    <source>
        <dbReference type="Proteomes" id="UP000319280"/>
    </source>
</evidence>
<evidence type="ECO:0000256" key="1">
    <source>
        <dbReference type="ARBA" id="ARBA00004127"/>
    </source>
</evidence>
<feature type="transmembrane region" description="Helical" evidence="3">
    <location>
        <begin position="148"/>
        <end position="170"/>
    </location>
</feature>